<name>A0AC61REX2_9BACT</name>
<dbReference type="EMBL" id="SRYB01000023">
    <property type="protein sequence ID" value="TGY77545.1"/>
    <property type="molecule type" value="Genomic_DNA"/>
</dbReference>
<reference evidence="1" key="1">
    <citation type="submission" date="2019-04" db="EMBL/GenBank/DDBJ databases">
        <title>Microbes associate with the intestines of laboratory mice.</title>
        <authorList>
            <person name="Navarre W."/>
            <person name="Wong E."/>
            <person name="Huang K."/>
            <person name="Tropini C."/>
            <person name="Ng K."/>
            <person name="Yu B."/>
        </authorList>
    </citation>
    <scope>NUCLEOTIDE SEQUENCE</scope>
    <source>
        <strain evidence="1">NM04_E33</strain>
    </source>
</reference>
<keyword evidence="1" id="KW-0378">Hydrolase</keyword>
<comment type="caution">
    <text evidence="1">The sequence shown here is derived from an EMBL/GenBank/DDBJ whole genome shotgun (WGS) entry which is preliminary data.</text>
</comment>
<gene>
    <name evidence="1" type="ORF">E5331_13955</name>
</gene>
<evidence type="ECO:0000313" key="2">
    <source>
        <dbReference type="Proteomes" id="UP000306319"/>
    </source>
</evidence>
<proteinExistence type="predicted"/>
<keyword evidence="2" id="KW-1185">Reference proteome</keyword>
<accession>A0AC61REX2</accession>
<evidence type="ECO:0000313" key="1">
    <source>
        <dbReference type="EMBL" id="TGY77545.1"/>
    </source>
</evidence>
<dbReference type="Proteomes" id="UP000306319">
    <property type="component" value="Unassembled WGS sequence"/>
</dbReference>
<protein>
    <submittedName>
        <fullName evidence="1">Linear amide C-N hydrolase</fullName>
    </submittedName>
</protein>
<organism evidence="1 2">
    <name type="scientific">Lepagella muris</name>
    <dbReference type="NCBI Taxonomy" id="3032870"/>
    <lineage>
        <taxon>Bacteria</taxon>
        <taxon>Pseudomonadati</taxon>
        <taxon>Bacteroidota</taxon>
        <taxon>Bacteroidia</taxon>
        <taxon>Bacteroidales</taxon>
        <taxon>Muribaculaceae</taxon>
        <taxon>Lepagella</taxon>
    </lineage>
</organism>
<sequence length="348" mass="37912">MKHIKSIVAGAAIAAAALAIPENSGACTRVVYHGADSIFVVGRSLDWKTPIPTNLYVYPAGMAKVGSDAPGAVSWTSKYGAVYAVGYDGGITEGMNEKGLVINGLFCKGTVYDNEDTRNRPPMSLSMFVGWLLDMNATTDEVVEVLEKHDFTLSGATFDGGTVSALHWGITDASGKSAILEFDHGVVKVYDMDDVWAMTNDPQWSDMKAIINYWDKIGGKNMLPGTVSSPDRCVRANYFAHHVDAVSDPALAVSICRSVLVPSCVPYTYLIEGEPNVSSTQWRSYADVKNKRYYFDIVTNPGYYYVDLSKCDLRKGAPVLKLDTSKEKNLVGEANHALNKSTPFNPIY</sequence>